<keyword evidence="3 6" id="KW-0949">S-adenosyl-L-methionine</keyword>
<reference evidence="8" key="1">
    <citation type="submission" date="2016-06" db="EMBL/GenBank/DDBJ databases">
        <title>NZP2037 Pacbio-Illumina hybrid assembly.</title>
        <authorList>
            <person name="Ramsay J.P."/>
        </authorList>
    </citation>
    <scope>NUCLEOTIDE SEQUENCE [LARGE SCALE GENOMIC DNA]</scope>
    <source>
        <strain evidence="8">R7ANS::ICEMlSym2042</strain>
    </source>
</reference>
<evidence type="ECO:0000256" key="2">
    <source>
        <dbReference type="ARBA" id="ARBA00022679"/>
    </source>
</evidence>
<dbReference type="GO" id="GO:0061579">
    <property type="term" value="F:N-acyl homoserine lactone synthase activity"/>
    <property type="evidence" value="ECO:0007669"/>
    <property type="project" value="UniProtKB-UniRule"/>
</dbReference>
<evidence type="ECO:0000313" key="8">
    <source>
        <dbReference type="Proteomes" id="UP000093748"/>
    </source>
</evidence>
<comment type="catalytic activity">
    <reaction evidence="6">
        <text>a fatty acyl-[ACP] + S-adenosyl-L-methionine = an N-acyl-L-homoserine lactone + S-methyl-5'-thioadenosine + holo-[ACP] + H(+)</text>
        <dbReference type="Rhea" id="RHEA:10096"/>
        <dbReference type="Rhea" id="RHEA-COMP:9685"/>
        <dbReference type="Rhea" id="RHEA-COMP:14125"/>
        <dbReference type="ChEBI" id="CHEBI:15378"/>
        <dbReference type="ChEBI" id="CHEBI:17509"/>
        <dbReference type="ChEBI" id="CHEBI:55474"/>
        <dbReference type="ChEBI" id="CHEBI:59789"/>
        <dbReference type="ChEBI" id="CHEBI:64479"/>
        <dbReference type="ChEBI" id="CHEBI:138651"/>
        <dbReference type="EC" id="2.3.1.184"/>
    </reaction>
</comment>
<name>A0A1A5I429_RHILI</name>
<evidence type="ECO:0000256" key="1">
    <source>
        <dbReference type="ARBA" id="ARBA00022654"/>
    </source>
</evidence>
<dbReference type="AlphaFoldDB" id="A0A1A5I429"/>
<evidence type="ECO:0000256" key="3">
    <source>
        <dbReference type="ARBA" id="ARBA00022691"/>
    </source>
</evidence>
<dbReference type="EMBL" id="LZTJ01000001">
    <property type="protein sequence ID" value="OBP82101.1"/>
    <property type="molecule type" value="Genomic_DNA"/>
</dbReference>
<dbReference type="PROSITE" id="PS51187">
    <property type="entry name" value="AUTOINDUCER_SYNTH_2"/>
    <property type="match status" value="1"/>
</dbReference>
<accession>A0A1A5I429</accession>
<dbReference type="GO" id="GO:0009372">
    <property type="term" value="P:quorum sensing"/>
    <property type="evidence" value="ECO:0007669"/>
    <property type="project" value="UniProtKB-UniRule"/>
</dbReference>
<keyword evidence="4 5" id="KW-0071">Autoinducer synthesis</keyword>
<dbReference type="InterPro" id="IPR001690">
    <property type="entry name" value="Autoind_synthase"/>
</dbReference>
<dbReference type="Proteomes" id="UP000093748">
    <property type="component" value="Unassembled WGS sequence"/>
</dbReference>
<dbReference type="GO" id="GO:0007165">
    <property type="term" value="P:signal transduction"/>
    <property type="evidence" value="ECO:0007669"/>
    <property type="project" value="TreeGrafter"/>
</dbReference>
<protein>
    <recommendedName>
        <fullName evidence="6">Acyl-homoserine-lactone synthase</fullName>
        <ecNumber evidence="6">2.3.1.184</ecNumber>
    </recommendedName>
    <alternativeName>
        <fullName evidence="6">Autoinducer synthesis protein</fullName>
    </alternativeName>
</protein>
<dbReference type="SUPFAM" id="SSF55729">
    <property type="entry name" value="Acyl-CoA N-acyltransferases (Nat)"/>
    <property type="match status" value="1"/>
</dbReference>
<evidence type="ECO:0000313" key="7">
    <source>
        <dbReference type="EMBL" id="OBP82101.1"/>
    </source>
</evidence>
<proteinExistence type="inferred from homology"/>
<sequence>MLFCLTTQELMERPDLWEAVHRLRYQIFVEEMGWEDLRRPDGFEVDQFDHDEAVHQIVLRGNEVAGYQRMLPTTRPHLLTEVLTDLSEGTPPSGPNIWELTRYAVAPGFRDGRRGVSTVGTELIAGFVEWGLKRGVDKVIIEFEPMWVLRALQLHFLATPLGYQRTYGNQQVVATLLSFNEHTLDVVRSRRNHHAPVLARGYPDMFGQRRAS</sequence>
<dbReference type="PANTHER" id="PTHR39322">
    <property type="entry name" value="ACYL-HOMOSERINE-LACTONE SYNTHASE"/>
    <property type="match status" value="1"/>
</dbReference>
<comment type="similarity">
    <text evidence="5 6">Belongs to the autoinducer synthase family.</text>
</comment>
<evidence type="ECO:0000256" key="4">
    <source>
        <dbReference type="ARBA" id="ARBA00022929"/>
    </source>
</evidence>
<dbReference type="EC" id="2.3.1.184" evidence="6"/>
<organism evidence="7 8">
    <name type="scientific">Rhizobium loti</name>
    <name type="common">Mesorhizobium loti</name>
    <dbReference type="NCBI Taxonomy" id="381"/>
    <lineage>
        <taxon>Bacteria</taxon>
        <taxon>Pseudomonadati</taxon>
        <taxon>Pseudomonadota</taxon>
        <taxon>Alphaproteobacteria</taxon>
        <taxon>Hyphomicrobiales</taxon>
        <taxon>Phyllobacteriaceae</taxon>
        <taxon>Mesorhizobium</taxon>
    </lineage>
</organism>
<evidence type="ECO:0000256" key="5">
    <source>
        <dbReference type="PROSITE-ProRule" id="PRU00533"/>
    </source>
</evidence>
<dbReference type="InterPro" id="IPR016181">
    <property type="entry name" value="Acyl_CoA_acyltransferase"/>
</dbReference>
<evidence type="ECO:0000256" key="6">
    <source>
        <dbReference type="RuleBase" id="RU361135"/>
    </source>
</evidence>
<dbReference type="GeneID" id="66686533"/>
<dbReference type="PANTHER" id="PTHR39322:SF1">
    <property type="entry name" value="ISOVALERYL-HOMOSERINE LACTONE SYNTHASE"/>
    <property type="match status" value="1"/>
</dbReference>
<dbReference type="Gene3D" id="3.40.630.30">
    <property type="match status" value="1"/>
</dbReference>
<keyword evidence="1 5" id="KW-0673">Quorum sensing</keyword>
<keyword evidence="2 6" id="KW-0808">Transferase</keyword>
<dbReference type="PRINTS" id="PR01549">
    <property type="entry name" value="AUTOINDCRSYN"/>
</dbReference>
<gene>
    <name evidence="7" type="ORF">BAE39_00455</name>
</gene>
<dbReference type="RefSeq" id="WP_010913386.1">
    <property type="nucleotide sequence ID" value="NZ_LZTH01000023.1"/>
</dbReference>
<comment type="caution">
    <text evidence="7">The sequence shown here is derived from an EMBL/GenBank/DDBJ whole genome shotgun (WGS) entry which is preliminary data.</text>
</comment>
<dbReference type="OrthoDB" id="6169313at2"/>
<dbReference type="Pfam" id="PF00765">
    <property type="entry name" value="Autoind_synth"/>
    <property type="match status" value="1"/>
</dbReference>